<name>A0A0P6YUN8_9CHLR</name>
<organism evidence="3 4">
    <name type="scientific">Levilinea saccharolytica</name>
    <dbReference type="NCBI Taxonomy" id="229921"/>
    <lineage>
        <taxon>Bacteria</taxon>
        <taxon>Bacillati</taxon>
        <taxon>Chloroflexota</taxon>
        <taxon>Anaerolineae</taxon>
        <taxon>Anaerolineales</taxon>
        <taxon>Anaerolineaceae</taxon>
        <taxon>Levilinea</taxon>
    </lineage>
</organism>
<dbReference type="InterPro" id="IPR050491">
    <property type="entry name" value="AmpC-like"/>
</dbReference>
<dbReference type="STRING" id="229921.ADN01_04860"/>
<protein>
    <recommendedName>
        <fullName evidence="5">Beta-lactamase</fullName>
    </recommendedName>
</protein>
<dbReference type="SUPFAM" id="SSF56601">
    <property type="entry name" value="beta-lactamase/transpeptidase-like"/>
    <property type="match status" value="1"/>
</dbReference>
<dbReference type="Proteomes" id="UP000050501">
    <property type="component" value="Unassembled WGS sequence"/>
</dbReference>
<feature type="domain" description="Beta-lactamase-related" evidence="1">
    <location>
        <begin position="25"/>
        <end position="344"/>
    </location>
</feature>
<dbReference type="AlphaFoldDB" id="A0A0P6YUN8"/>
<sequence length="498" mass="55358">MGEGGSMQPSLNLEGWVPQALGTFEVPGASFAVVKDDRILWEGGFGVRQMGRPEPVDEHSLYAIASISKSTVPLCLGMLVDEGCLGWDDRVTDHLPYFRLYDPFAWQEMRVRDLLTHVSGLPEVSGGTIWYGSDFSREEVVRRLRFLKPSAGFRTQYAYQNVMYVAAGEIIRAVSGESWDDFLARRVLAPLGMQRTCTRLPDLLRSDNVAQPHASIRGTVQAVPYRNHDNCGPAASVNTSAHDLAQYARLFLNGGEFAGQRLLRAETLAELWTPHTLMPGNGDPQPFVQHLSGPDTYALGWRLQTYRGRRLVHHSGGVDGMRSLLTLVPEENLGIVALSNQEARGVVRGVTCAVLDAFFGAAGEVDWAQVFADERRESAARAAQAQQERLSARVTGTRPSLALEAYAGKYRDRMVEDIPVTLEDGRLVLRFSHTPAFTADLEHWHYDTFLLRWRDPYIPDGLATFALNSRGKPAAIHLDQPNLLDVDFRELEIVRAEG</sequence>
<dbReference type="Pfam" id="PF11954">
    <property type="entry name" value="DUF3471"/>
    <property type="match status" value="1"/>
</dbReference>
<dbReference type="PANTHER" id="PTHR46825">
    <property type="entry name" value="D-ALANYL-D-ALANINE-CARBOXYPEPTIDASE/ENDOPEPTIDASE AMPH"/>
    <property type="match status" value="1"/>
</dbReference>
<evidence type="ECO:0000259" key="1">
    <source>
        <dbReference type="Pfam" id="PF00144"/>
    </source>
</evidence>
<evidence type="ECO:0000259" key="2">
    <source>
        <dbReference type="Pfam" id="PF11954"/>
    </source>
</evidence>
<dbReference type="Pfam" id="PF00144">
    <property type="entry name" value="Beta-lactamase"/>
    <property type="match status" value="1"/>
</dbReference>
<dbReference type="PANTHER" id="PTHR46825:SF15">
    <property type="entry name" value="BETA-LACTAMASE-RELATED DOMAIN-CONTAINING PROTEIN"/>
    <property type="match status" value="1"/>
</dbReference>
<evidence type="ECO:0000313" key="3">
    <source>
        <dbReference type="EMBL" id="KPL87481.1"/>
    </source>
</evidence>
<dbReference type="InterPro" id="IPR021860">
    <property type="entry name" value="Peptidase_S12_Pab87-rel_C"/>
</dbReference>
<proteinExistence type="predicted"/>
<accession>A0A0P6YUN8</accession>
<evidence type="ECO:0000313" key="4">
    <source>
        <dbReference type="Proteomes" id="UP000050501"/>
    </source>
</evidence>
<dbReference type="EMBL" id="LGCM01000019">
    <property type="protein sequence ID" value="KPL87481.1"/>
    <property type="molecule type" value="Genomic_DNA"/>
</dbReference>
<comment type="caution">
    <text evidence="3">The sequence shown here is derived from an EMBL/GenBank/DDBJ whole genome shotgun (WGS) entry which is preliminary data.</text>
</comment>
<keyword evidence="4" id="KW-1185">Reference proteome</keyword>
<dbReference type="InterPro" id="IPR001466">
    <property type="entry name" value="Beta-lactam-related"/>
</dbReference>
<reference evidence="3 4" key="1">
    <citation type="submission" date="2015-07" db="EMBL/GenBank/DDBJ databases">
        <title>Genome sequence of Levilinea saccharolytica DSM 16555.</title>
        <authorList>
            <person name="Hemp J."/>
            <person name="Ward L.M."/>
            <person name="Pace L.A."/>
            <person name="Fischer W.W."/>
        </authorList>
    </citation>
    <scope>NUCLEOTIDE SEQUENCE [LARGE SCALE GENOMIC DNA]</scope>
    <source>
        <strain evidence="3 4">KIBI-1</strain>
    </source>
</reference>
<gene>
    <name evidence="3" type="ORF">ADN01_04860</name>
</gene>
<dbReference type="InterPro" id="IPR012338">
    <property type="entry name" value="Beta-lactam/transpept-like"/>
</dbReference>
<feature type="domain" description="Peptidase S12 Pab87-related C-terminal" evidence="2">
    <location>
        <begin position="393"/>
        <end position="489"/>
    </location>
</feature>
<evidence type="ECO:0008006" key="5">
    <source>
        <dbReference type="Google" id="ProtNLM"/>
    </source>
</evidence>
<dbReference type="Gene3D" id="3.40.710.10">
    <property type="entry name" value="DD-peptidase/beta-lactamase superfamily"/>
    <property type="match status" value="1"/>
</dbReference>
<dbReference type="Gene3D" id="2.40.128.600">
    <property type="match status" value="1"/>
</dbReference>